<sequence>MLDIPEHYNFYKLENMLKEDKDKFIRYLESIYEQNDISAVIKAIKSSGISVDLFESNKHHMLFVDILNIYMGKAHDIDEFSQIEDLVQEKIYFEQLFKSFEQIRTKYFEENEKIDEQYKVASYLVSLELHLDEIVNKELQELKANVLTASFDSAIESSGMILKYFMYNKNAFKGNKRNISPRVLEVSKTHVSFSEIWLILNDLLEYWKYSDVKIQKKDNILFFEICDKDFELNNVLSNERFLNLREGWQMNAIGEIQSKYSGQENIPYDKIIKEKKESLNYLFSTLYFGSIFLKEKVKKISLARWLNAYELLIEESKSFLRRRNQIRSFSLDKVCLSKSVLNWIRFFKSKGYSQEETETILDIFTFNRNSLDMIDCPFVKIDDNLVVIPTLTSNADAARALASNFLNRRLDLDFRGPGFEERTKHDLNLQGIINSRLYKKTKKTEYECDVAFVLDDELFFVECKAHVQPFSTRQHTNHLYKLKKETLQINRIAEFFEQNLSLVKEQLDLPDNFIPKNTHRIILTTSMMGSPLLINGVYIVDESAFVKFLNRSAPRLMYFDKGKEFNIPTQKFQILEGELTAKKIVQFLKSPPQISMIKSFYQFKSRDLNFINVKRHWKVNQTTHFGVNLNHADLGLIDKFLSK</sequence>
<reference evidence="2" key="1">
    <citation type="journal article" date="2019" name="Int. J. Syst. Evol. Microbiol.">
        <title>The Global Catalogue of Microorganisms (GCM) 10K type strain sequencing project: providing services to taxonomists for standard genome sequencing and annotation.</title>
        <authorList>
            <consortium name="The Broad Institute Genomics Platform"/>
            <consortium name="The Broad Institute Genome Sequencing Center for Infectious Disease"/>
            <person name="Wu L."/>
            <person name="Ma J."/>
        </authorList>
    </citation>
    <scope>NUCLEOTIDE SEQUENCE [LARGE SCALE GENOMIC DNA]</scope>
    <source>
        <strain evidence="2">NBRC 106396</strain>
    </source>
</reference>
<evidence type="ECO:0000313" key="1">
    <source>
        <dbReference type="EMBL" id="MFC7372564.1"/>
    </source>
</evidence>
<name>A0ABW2NWY9_9BACL</name>
<dbReference type="RefSeq" id="WP_379750145.1">
    <property type="nucleotide sequence ID" value="NZ_JBHTCP010000044.1"/>
</dbReference>
<organism evidence="1 2">
    <name type="scientific">Fictibacillus iocasae</name>
    <dbReference type="NCBI Taxonomy" id="2715437"/>
    <lineage>
        <taxon>Bacteria</taxon>
        <taxon>Bacillati</taxon>
        <taxon>Bacillota</taxon>
        <taxon>Bacilli</taxon>
        <taxon>Bacillales</taxon>
        <taxon>Fictibacillaceae</taxon>
        <taxon>Fictibacillus</taxon>
    </lineage>
</organism>
<comment type="caution">
    <text evidence="1">The sequence shown here is derived from an EMBL/GenBank/DDBJ whole genome shotgun (WGS) entry which is preliminary data.</text>
</comment>
<evidence type="ECO:0000313" key="2">
    <source>
        <dbReference type="Proteomes" id="UP001596549"/>
    </source>
</evidence>
<proteinExistence type="predicted"/>
<dbReference type="Proteomes" id="UP001596549">
    <property type="component" value="Unassembled WGS sequence"/>
</dbReference>
<accession>A0ABW2NWY9</accession>
<gene>
    <name evidence="1" type="ORF">ACFQPF_12875</name>
</gene>
<protein>
    <recommendedName>
        <fullName evidence="3">NERD domain-containing protein</fullName>
    </recommendedName>
</protein>
<dbReference type="Gene3D" id="3.40.1350.10">
    <property type="match status" value="1"/>
</dbReference>
<dbReference type="InterPro" id="IPR011856">
    <property type="entry name" value="tRNA_endonuc-like_dom_sf"/>
</dbReference>
<evidence type="ECO:0008006" key="3">
    <source>
        <dbReference type="Google" id="ProtNLM"/>
    </source>
</evidence>
<dbReference type="EMBL" id="JBHTCP010000044">
    <property type="protein sequence ID" value="MFC7372564.1"/>
    <property type="molecule type" value="Genomic_DNA"/>
</dbReference>
<keyword evidence="2" id="KW-1185">Reference proteome</keyword>